<evidence type="ECO:0000256" key="2">
    <source>
        <dbReference type="ARBA" id="ARBA00004988"/>
    </source>
</evidence>
<dbReference type="Pfam" id="PF06026">
    <property type="entry name" value="Rib_5-P_isom_A"/>
    <property type="match status" value="1"/>
</dbReference>
<protein>
    <recommendedName>
        <fullName evidence="4">ribose-5-phosphate isomerase</fullName>
        <ecNumber evidence="4">5.3.1.6</ecNumber>
    </recommendedName>
</protein>
<dbReference type="EMBL" id="GBEZ01015470">
    <property type="protein sequence ID" value="JAC70696.1"/>
    <property type="molecule type" value="Transcribed_RNA"/>
</dbReference>
<dbReference type="GO" id="GO:0004751">
    <property type="term" value="F:ribose-5-phosphate isomerase activity"/>
    <property type="evidence" value="ECO:0007669"/>
    <property type="project" value="UniProtKB-EC"/>
</dbReference>
<dbReference type="GO" id="GO:0009052">
    <property type="term" value="P:pentose-phosphate shunt, non-oxidative branch"/>
    <property type="evidence" value="ECO:0007669"/>
    <property type="project" value="InterPro"/>
</dbReference>
<dbReference type="InterPro" id="IPR037171">
    <property type="entry name" value="NagB/RpiA_transferase-like"/>
</dbReference>
<evidence type="ECO:0000256" key="5">
    <source>
        <dbReference type="ARBA" id="ARBA00023235"/>
    </source>
</evidence>
<accession>A0A061RJL1</accession>
<dbReference type="Gene3D" id="3.30.70.260">
    <property type="match status" value="1"/>
</dbReference>
<comment type="pathway">
    <text evidence="2">Carbohydrate degradation; pentose phosphate pathway; D-ribose 5-phosphate from D-ribulose 5-phosphate (non-oxidative stage): step 1/1.</text>
</comment>
<name>A0A061RJL1_9CHLO</name>
<proteinExistence type="inferred from homology"/>
<gene>
    <name evidence="6" type="primary">RPIA</name>
    <name evidence="6" type="ORF">TSPGSL018_3580</name>
</gene>
<evidence type="ECO:0000256" key="3">
    <source>
        <dbReference type="ARBA" id="ARBA00008088"/>
    </source>
</evidence>
<dbReference type="AlphaFoldDB" id="A0A061RJL1"/>
<evidence type="ECO:0000256" key="4">
    <source>
        <dbReference type="ARBA" id="ARBA00011959"/>
    </source>
</evidence>
<reference evidence="6" key="1">
    <citation type="submission" date="2014-05" db="EMBL/GenBank/DDBJ databases">
        <title>The transcriptome of the halophilic microalga Tetraselmis sp. GSL018 isolated from the Great Salt Lake, Utah.</title>
        <authorList>
            <person name="Jinkerson R.E."/>
            <person name="D'Adamo S."/>
            <person name="Posewitz M.C."/>
        </authorList>
    </citation>
    <scope>NUCLEOTIDE SEQUENCE</scope>
    <source>
        <strain evidence="6">GSL018</strain>
    </source>
</reference>
<comment type="catalytic activity">
    <reaction evidence="1">
        <text>aldehydo-D-ribose 5-phosphate = D-ribulose 5-phosphate</text>
        <dbReference type="Rhea" id="RHEA:14657"/>
        <dbReference type="ChEBI" id="CHEBI:58121"/>
        <dbReference type="ChEBI" id="CHEBI:58273"/>
        <dbReference type="EC" id="5.3.1.6"/>
    </reaction>
</comment>
<evidence type="ECO:0000256" key="1">
    <source>
        <dbReference type="ARBA" id="ARBA00001713"/>
    </source>
</evidence>
<dbReference type="InterPro" id="IPR050262">
    <property type="entry name" value="Ribose-5P_isomerase"/>
</dbReference>
<dbReference type="UniPathway" id="UPA00115">
    <property type="reaction ID" value="UER00412"/>
</dbReference>
<dbReference type="InterPro" id="IPR004788">
    <property type="entry name" value="Ribose5P_isomerase_type_A"/>
</dbReference>
<dbReference type="PANTHER" id="PTHR43748">
    <property type="entry name" value="RIBOSE-5-PHOSPHATE ISOMERASE 3, CHLOROPLASTIC-RELATED"/>
    <property type="match status" value="1"/>
</dbReference>
<dbReference type="EC" id="5.3.1.6" evidence="4"/>
<evidence type="ECO:0000313" key="6">
    <source>
        <dbReference type="EMBL" id="JAC70696.1"/>
    </source>
</evidence>
<keyword evidence="5 6" id="KW-0413">Isomerase</keyword>
<sequence length="357" mass="39012">MSFPAVFSVGMQGKLYQAHRGHCASLQRSVHLQTYQRAPSLRYGFQFPPSNLVPSERSNKRFAWIVTRAGGEQTDSQGSHPPEDRRQRLATYFVDQFIKDNMTIGFGTGPTVSAIIEETGRHLKDGKLKGIKCLAGSRPSTSECAFQGIEMVYASDSPRVDVAVEEASQVDLEHDTNPFLTWSGSILENKASQPQLVTTRSVLRLASTRVVIADSLEKVKHGRLCGSLPVAVAADEDSDWESTAEEIDDIFLGDADLWRRPSDPSEADACDPRGGEAPYIAPDGSTIIDIRFYGPLRLFGEECEYEEIAKQIESVPGVITHGLMIGMADHVLVPEAEGEGVITLSSSDKPQVLDSEG</sequence>
<dbReference type="PANTHER" id="PTHR43748:SF1">
    <property type="entry name" value="RIBOSE-5-PHOSPHATE ISOMERASE 4, CHLOROPLASTIC-RELATED"/>
    <property type="match status" value="1"/>
</dbReference>
<organism evidence="6">
    <name type="scientific">Tetraselmis sp. GSL018</name>
    <dbReference type="NCBI Taxonomy" id="582737"/>
    <lineage>
        <taxon>Eukaryota</taxon>
        <taxon>Viridiplantae</taxon>
        <taxon>Chlorophyta</taxon>
        <taxon>core chlorophytes</taxon>
        <taxon>Chlorodendrophyceae</taxon>
        <taxon>Chlorodendrales</taxon>
        <taxon>Chlorodendraceae</taxon>
        <taxon>Tetraselmis</taxon>
    </lineage>
</organism>
<dbReference type="SUPFAM" id="SSF100950">
    <property type="entry name" value="NagB/RpiA/CoA transferase-like"/>
    <property type="match status" value="1"/>
</dbReference>
<comment type="similarity">
    <text evidence="3">Belongs to the ribose 5-phosphate isomerase family.</text>
</comment>
<dbReference type="Gene3D" id="3.40.50.1360">
    <property type="match status" value="1"/>
</dbReference>